<dbReference type="PANTHER" id="PTHR33747">
    <property type="entry name" value="UPF0225 PROTEIN SCO1677"/>
    <property type="match status" value="1"/>
</dbReference>
<comment type="similarity">
    <text evidence="1">Belongs to the UPF0225 family.</text>
</comment>
<evidence type="ECO:0000256" key="1">
    <source>
        <dbReference type="HAMAP-Rule" id="MF_00612"/>
    </source>
</evidence>
<name>A0ABV1LZE8_9NEIS</name>
<keyword evidence="4" id="KW-1185">Reference proteome</keyword>
<evidence type="ECO:0000259" key="2">
    <source>
        <dbReference type="Pfam" id="PF17775"/>
    </source>
</evidence>
<sequence>MKKAVPSVAADACPCGQPLAYAQCCGRFHLGALPATAAQLMRSRYSAYVRCDEAYLLQSWASSTRPSTLDLADDAGVKWLGLQLLDTSAGQAADNTGTVRFVARYKVGGRAFRLQENSRFIREEGAWRYLDGEVSEG</sequence>
<reference evidence="3" key="1">
    <citation type="submission" date="2024-06" db="EMBL/GenBank/DDBJ databases">
        <title>Genome sequence of Vogesella sp. MAHUQ-64.</title>
        <authorList>
            <person name="Huq M.A."/>
        </authorList>
    </citation>
    <scope>NUCLEOTIDE SEQUENCE</scope>
    <source>
        <strain evidence="3">MAHUQ-64</strain>
    </source>
</reference>
<gene>
    <name evidence="3" type="ORF">ABNW52_01555</name>
</gene>
<dbReference type="InterPro" id="IPR023006">
    <property type="entry name" value="YchJ-like"/>
</dbReference>
<evidence type="ECO:0000313" key="3">
    <source>
        <dbReference type="EMBL" id="MEQ6289297.1"/>
    </source>
</evidence>
<proteinExistence type="inferred from homology"/>
<dbReference type="Gene3D" id="3.10.450.50">
    <property type="match status" value="1"/>
</dbReference>
<comment type="caution">
    <text evidence="3">The sequence shown here is derived from an EMBL/GenBank/DDBJ whole genome shotgun (WGS) entry which is preliminary data.</text>
</comment>
<dbReference type="InterPro" id="IPR032710">
    <property type="entry name" value="NTF2-like_dom_sf"/>
</dbReference>
<dbReference type="Proteomes" id="UP001433638">
    <property type="component" value="Unassembled WGS sequence"/>
</dbReference>
<dbReference type="EMBL" id="JBEFLD010000001">
    <property type="protein sequence ID" value="MEQ6289297.1"/>
    <property type="molecule type" value="Genomic_DNA"/>
</dbReference>
<dbReference type="PANTHER" id="PTHR33747:SF1">
    <property type="entry name" value="ADENYLATE CYCLASE-ASSOCIATED CAP C-TERMINAL DOMAIN-CONTAINING PROTEIN"/>
    <property type="match status" value="1"/>
</dbReference>
<dbReference type="HAMAP" id="MF_00612">
    <property type="entry name" value="UPF0225"/>
    <property type="match status" value="1"/>
</dbReference>
<feature type="domain" description="YchJ-like middle NTF2-like" evidence="2">
    <location>
        <begin position="36"/>
        <end position="132"/>
    </location>
</feature>
<dbReference type="RefSeq" id="WP_349583058.1">
    <property type="nucleotide sequence ID" value="NZ_JBEFLD010000001.1"/>
</dbReference>
<dbReference type="SUPFAM" id="SSF54427">
    <property type="entry name" value="NTF2-like"/>
    <property type="match status" value="1"/>
</dbReference>
<dbReference type="InterPro" id="IPR048469">
    <property type="entry name" value="YchJ-like_M"/>
</dbReference>
<accession>A0ABV1LZE8</accession>
<protein>
    <recommendedName>
        <fullName evidence="1">UPF0225 protein ABNW52_01555</fullName>
    </recommendedName>
</protein>
<organism evidence="3 4">
    <name type="scientific">Vogesella oryzagri</name>
    <dbReference type="NCBI Taxonomy" id="3160864"/>
    <lineage>
        <taxon>Bacteria</taxon>
        <taxon>Pseudomonadati</taxon>
        <taxon>Pseudomonadota</taxon>
        <taxon>Betaproteobacteria</taxon>
        <taxon>Neisseriales</taxon>
        <taxon>Chromobacteriaceae</taxon>
        <taxon>Vogesella</taxon>
    </lineage>
</organism>
<evidence type="ECO:0000313" key="4">
    <source>
        <dbReference type="Proteomes" id="UP001433638"/>
    </source>
</evidence>
<dbReference type="Pfam" id="PF17775">
    <property type="entry name" value="YchJ_M-like"/>
    <property type="match status" value="1"/>
</dbReference>